<keyword evidence="1" id="KW-0812">Transmembrane</keyword>
<evidence type="ECO:0000313" key="3">
    <source>
        <dbReference type="Proteomes" id="UP000605970"/>
    </source>
</evidence>
<evidence type="ECO:0000256" key="1">
    <source>
        <dbReference type="SAM" id="Phobius"/>
    </source>
</evidence>
<evidence type="ECO:0000313" key="2">
    <source>
        <dbReference type="EMBL" id="KAF7637097.1"/>
    </source>
</evidence>
<gene>
    <name evidence="2" type="ORF">Mgra_00003486</name>
</gene>
<protein>
    <submittedName>
        <fullName evidence="2">Uncharacterized protein</fullName>
    </submittedName>
</protein>
<sequence length="69" mass="8030">MLMQLINYIVIQKIVRTIPTFVVVGLLKVYVIVALLDNQIVICFKIAEIHATFAIVHHMVFKMKNKKYN</sequence>
<name>A0A8S9ZVC3_9BILA</name>
<proteinExistence type="predicted"/>
<feature type="transmembrane region" description="Helical" evidence="1">
    <location>
        <begin position="14"/>
        <end position="33"/>
    </location>
</feature>
<comment type="caution">
    <text evidence="2">The sequence shown here is derived from an EMBL/GenBank/DDBJ whole genome shotgun (WGS) entry which is preliminary data.</text>
</comment>
<accession>A0A8S9ZVC3</accession>
<feature type="transmembrane region" description="Helical" evidence="1">
    <location>
        <begin position="39"/>
        <end position="61"/>
    </location>
</feature>
<dbReference type="Proteomes" id="UP000605970">
    <property type="component" value="Unassembled WGS sequence"/>
</dbReference>
<keyword evidence="1" id="KW-1133">Transmembrane helix</keyword>
<organism evidence="2 3">
    <name type="scientific">Meloidogyne graminicola</name>
    <dbReference type="NCBI Taxonomy" id="189291"/>
    <lineage>
        <taxon>Eukaryota</taxon>
        <taxon>Metazoa</taxon>
        <taxon>Ecdysozoa</taxon>
        <taxon>Nematoda</taxon>
        <taxon>Chromadorea</taxon>
        <taxon>Rhabditida</taxon>
        <taxon>Tylenchina</taxon>
        <taxon>Tylenchomorpha</taxon>
        <taxon>Tylenchoidea</taxon>
        <taxon>Meloidogynidae</taxon>
        <taxon>Meloidogyninae</taxon>
        <taxon>Meloidogyne</taxon>
    </lineage>
</organism>
<dbReference type="EMBL" id="JABEBT010000023">
    <property type="protein sequence ID" value="KAF7637097.1"/>
    <property type="molecule type" value="Genomic_DNA"/>
</dbReference>
<keyword evidence="1" id="KW-0472">Membrane</keyword>
<keyword evidence="3" id="KW-1185">Reference proteome</keyword>
<reference evidence="2" key="1">
    <citation type="journal article" date="2020" name="Ecol. Evol.">
        <title>Genome structure and content of the rice root-knot nematode (Meloidogyne graminicola).</title>
        <authorList>
            <person name="Phan N.T."/>
            <person name="Danchin E.G.J."/>
            <person name="Klopp C."/>
            <person name="Perfus-Barbeoch L."/>
            <person name="Kozlowski D.K."/>
            <person name="Koutsovoulos G.D."/>
            <person name="Lopez-Roques C."/>
            <person name="Bouchez O."/>
            <person name="Zahm M."/>
            <person name="Besnard G."/>
            <person name="Bellafiore S."/>
        </authorList>
    </citation>
    <scope>NUCLEOTIDE SEQUENCE</scope>
    <source>
        <strain evidence="2">VN-18</strain>
    </source>
</reference>
<dbReference type="AlphaFoldDB" id="A0A8S9ZVC3"/>